<evidence type="ECO:0000313" key="3">
    <source>
        <dbReference type="Proteomes" id="UP000216454"/>
    </source>
</evidence>
<feature type="region of interest" description="Disordered" evidence="1">
    <location>
        <begin position="329"/>
        <end position="360"/>
    </location>
</feature>
<evidence type="ECO:0000313" key="2">
    <source>
        <dbReference type="EMBL" id="OZG51966.1"/>
    </source>
</evidence>
<dbReference type="EMBL" id="MWWQ01000006">
    <property type="protein sequence ID" value="OZG51966.1"/>
    <property type="molecule type" value="Genomic_DNA"/>
</dbReference>
<protein>
    <submittedName>
        <fullName evidence="2">Uncharacterized protein</fullName>
    </submittedName>
</protein>
<comment type="caution">
    <text evidence="2">The sequence shown here is derived from an EMBL/GenBank/DDBJ whole genome shotgun (WGS) entry which is preliminary data.</text>
</comment>
<accession>A0A261EZ63</accession>
<reference evidence="2 3" key="1">
    <citation type="journal article" date="2017" name="BMC Genomics">
        <title>Comparative genomic and phylogenomic analyses of the Bifidobacteriaceae family.</title>
        <authorList>
            <person name="Lugli G.A."/>
            <person name="Milani C."/>
            <person name="Turroni F."/>
            <person name="Duranti S."/>
            <person name="Mancabelli L."/>
            <person name="Mangifesta M."/>
            <person name="Ferrario C."/>
            <person name="Modesto M."/>
            <person name="Mattarelli P."/>
            <person name="Jiri K."/>
            <person name="van Sinderen D."/>
            <person name="Ventura M."/>
        </authorList>
    </citation>
    <scope>NUCLEOTIDE SEQUENCE [LARGE SCALE GENOMIC DNA]</scope>
    <source>
        <strain evidence="2 3">DSM 24744</strain>
    </source>
</reference>
<dbReference type="RefSeq" id="WP_094691070.1">
    <property type="nucleotide sequence ID" value="NZ_MWWQ01000006.1"/>
</dbReference>
<sequence length="360" mass="37568">MTLPTLHTASHHTLTDGRPHAHMPMLRRFLAAIAILPLLAASAGCGSSASTDTSSSASPSRDNTVSWLSQTDWNAHPANDVALKFFGVIDAPVKASDLFDHATDISVAVASGDGTKAMTDKQELLTSTAAKPSDDAGDSIVMDDSFGGVTLNLHYELDNSTTPISDVFSKGLFDLAYTPDSTASLEKIVGIAASDSDSSSAALDAVVDTYGQPTGIWYWNDTSYFDPTNAANGGIYEMCWERDGYAFTITVQDTIGTEYSIANTSFTYYSGAAWESFKKQLESGSIDGTENNVKYWAFTDFYNSYLSPEAVASLQASASAAASSAAASASGTAESSATASTSGSASTDADSESGTAESSN</sequence>
<dbReference type="OrthoDB" id="3244646at2"/>
<organism evidence="2 3">
    <name type="scientific">Pseudoscardovia suis</name>
    <dbReference type="NCBI Taxonomy" id="987063"/>
    <lineage>
        <taxon>Bacteria</taxon>
        <taxon>Bacillati</taxon>
        <taxon>Actinomycetota</taxon>
        <taxon>Actinomycetes</taxon>
        <taxon>Bifidobacteriales</taxon>
        <taxon>Bifidobacteriaceae</taxon>
        <taxon>Pseudoscardovia</taxon>
    </lineage>
</organism>
<keyword evidence="3" id="KW-1185">Reference proteome</keyword>
<dbReference type="AlphaFoldDB" id="A0A261EZ63"/>
<name>A0A261EZ63_9BIFI</name>
<proteinExistence type="predicted"/>
<evidence type="ECO:0000256" key="1">
    <source>
        <dbReference type="SAM" id="MobiDB-lite"/>
    </source>
</evidence>
<dbReference type="Proteomes" id="UP000216454">
    <property type="component" value="Unassembled WGS sequence"/>
</dbReference>
<gene>
    <name evidence="2" type="ORF">PSSU_0749</name>
</gene>